<name>A0AAV0BTE3_PHAPC</name>
<organism evidence="1 2">
    <name type="scientific">Phakopsora pachyrhizi</name>
    <name type="common">Asian soybean rust disease fungus</name>
    <dbReference type="NCBI Taxonomy" id="170000"/>
    <lineage>
        <taxon>Eukaryota</taxon>
        <taxon>Fungi</taxon>
        <taxon>Dikarya</taxon>
        <taxon>Basidiomycota</taxon>
        <taxon>Pucciniomycotina</taxon>
        <taxon>Pucciniomycetes</taxon>
        <taxon>Pucciniales</taxon>
        <taxon>Phakopsoraceae</taxon>
        <taxon>Phakopsora</taxon>
    </lineage>
</organism>
<evidence type="ECO:0000313" key="1">
    <source>
        <dbReference type="EMBL" id="CAH7690705.1"/>
    </source>
</evidence>
<keyword evidence="2" id="KW-1185">Reference proteome</keyword>
<proteinExistence type="predicted"/>
<dbReference type="EMBL" id="CALTRL010006371">
    <property type="protein sequence ID" value="CAH7690705.1"/>
    <property type="molecule type" value="Genomic_DNA"/>
</dbReference>
<dbReference type="Proteomes" id="UP001153365">
    <property type="component" value="Unassembled WGS sequence"/>
</dbReference>
<protein>
    <submittedName>
        <fullName evidence="1">Uncharacterized protein</fullName>
    </submittedName>
</protein>
<accession>A0AAV0BTE3</accession>
<comment type="caution">
    <text evidence="1">The sequence shown here is derived from an EMBL/GenBank/DDBJ whole genome shotgun (WGS) entry which is preliminary data.</text>
</comment>
<sequence length="163" mass="17965">MPKALTKRQMLACTIKEMELQSLLKSDSDSELEADILYLNHLLTKQYLQLQIAIDTAFEQLQIASEMAFEVSRGLGLGLKAGQLQIAIDTVFEGFEIANGGFPGWAVYPVQLQIFIDTAFEVSRGRDFELLMGDVLAGLWAKGVMLARKQIGGEEGGAYPMAF</sequence>
<evidence type="ECO:0000313" key="2">
    <source>
        <dbReference type="Proteomes" id="UP001153365"/>
    </source>
</evidence>
<reference evidence="1" key="1">
    <citation type="submission" date="2022-06" db="EMBL/GenBank/DDBJ databases">
        <authorList>
            <consortium name="SYNGENTA / RWTH Aachen University"/>
        </authorList>
    </citation>
    <scope>NUCLEOTIDE SEQUENCE</scope>
</reference>
<gene>
    <name evidence="1" type="ORF">PPACK8108_LOCUS26134</name>
</gene>
<dbReference type="AlphaFoldDB" id="A0AAV0BTE3"/>